<dbReference type="AlphaFoldDB" id="A0A5B7HID8"/>
<keyword evidence="1" id="KW-0812">Transmembrane</keyword>
<feature type="transmembrane region" description="Helical" evidence="1">
    <location>
        <begin position="85"/>
        <end position="108"/>
    </location>
</feature>
<keyword evidence="3" id="KW-1185">Reference proteome</keyword>
<organism evidence="2 3">
    <name type="scientific">Portunus trituberculatus</name>
    <name type="common">Swimming crab</name>
    <name type="synonym">Neptunus trituberculatus</name>
    <dbReference type="NCBI Taxonomy" id="210409"/>
    <lineage>
        <taxon>Eukaryota</taxon>
        <taxon>Metazoa</taxon>
        <taxon>Ecdysozoa</taxon>
        <taxon>Arthropoda</taxon>
        <taxon>Crustacea</taxon>
        <taxon>Multicrustacea</taxon>
        <taxon>Malacostraca</taxon>
        <taxon>Eumalacostraca</taxon>
        <taxon>Eucarida</taxon>
        <taxon>Decapoda</taxon>
        <taxon>Pleocyemata</taxon>
        <taxon>Brachyura</taxon>
        <taxon>Eubrachyura</taxon>
        <taxon>Portunoidea</taxon>
        <taxon>Portunidae</taxon>
        <taxon>Portuninae</taxon>
        <taxon>Portunus</taxon>
    </lineage>
</organism>
<keyword evidence="1" id="KW-0472">Membrane</keyword>
<keyword evidence="1" id="KW-1133">Transmembrane helix</keyword>
<evidence type="ECO:0000313" key="3">
    <source>
        <dbReference type="Proteomes" id="UP000324222"/>
    </source>
</evidence>
<dbReference type="OrthoDB" id="533508at2759"/>
<sequence length="116" mass="13640">MSPCYPCLRTTTTNHRQKLRDTSIQSCFAEIDMFDMCFEAGATISVRNRQGLIPLSLAAILAHRDIFFHILNIEREIYWQIGKNLMVFIAPFFSLSLFLFLFFSHRFLSFCVFPFR</sequence>
<proteinExistence type="predicted"/>
<protein>
    <submittedName>
        <fullName evidence="2">Uncharacterized protein</fullName>
    </submittedName>
</protein>
<name>A0A5B7HID8_PORTR</name>
<comment type="caution">
    <text evidence="2">The sequence shown here is derived from an EMBL/GenBank/DDBJ whole genome shotgun (WGS) entry which is preliminary data.</text>
</comment>
<dbReference type="InterPro" id="IPR036770">
    <property type="entry name" value="Ankyrin_rpt-contain_sf"/>
</dbReference>
<reference evidence="2 3" key="1">
    <citation type="submission" date="2019-05" db="EMBL/GenBank/DDBJ databases">
        <title>Another draft genome of Portunus trituberculatus and its Hox gene families provides insights of decapod evolution.</title>
        <authorList>
            <person name="Jeong J.-H."/>
            <person name="Song I."/>
            <person name="Kim S."/>
            <person name="Choi T."/>
            <person name="Kim D."/>
            <person name="Ryu S."/>
            <person name="Kim W."/>
        </authorList>
    </citation>
    <scope>NUCLEOTIDE SEQUENCE [LARGE SCALE GENOMIC DNA]</scope>
    <source>
        <tissue evidence="2">Muscle</tissue>
    </source>
</reference>
<dbReference type="Proteomes" id="UP000324222">
    <property type="component" value="Unassembled WGS sequence"/>
</dbReference>
<evidence type="ECO:0000256" key="1">
    <source>
        <dbReference type="SAM" id="Phobius"/>
    </source>
</evidence>
<gene>
    <name evidence="2" type="ORF">E2C01_066903</name>
</gene>
<dbReference type="SUPFAM" id="SSF48403">
    <property type="entry name" value="Ankyrin repeat"/>
    <property type="match status" value="1"/>
</dbReference>
<dbReference type="EMBL" id="VSRR010035017">
    <property type="protein sequence ID" value="MPC72591.1"/>
    <property type="molecule type" value="Genomic_DNA"/>
</dbReference>
<accession>A0A5B7HID8</accession>
<dbReference type="Gene3D" id="1.25.40.20">
    <property type="entry name" value="Ankyrin repeat-containing domain"/>
    <property type="match status" value="1"/>
</dbReference>
<evidence type="ECO:0000313" key="2">
    <source>
        <dbReference type="EMBL" id="MPC72591.1"/>
    </source>
</evidence>